<keyword evidence="4" id="KW-0378">Hydrolase</keyword>
<evidence type="ECO:0000256" key="6">
    <source>
        <dbReference type="ARBA" id="ARBA00023204"/>
    </source>
</evidence>
<dbReference type="Gene3D" id="1.10.8.50">
    <property type="match status" value="1"/>
</dbReference>
<evidence type="ECO:0000256" key="1">
    <source>
        <dbReference type="ARBA" id="ARBA00001668"/>
    </source>
</evidence>
<proteinExistence type="inferred from homology"/>
<protein>
    <submittedName>
        <fullName evidence="12">Formamidopyrimidine-DNA glycosylase</fullName>
    </submittedName>
</protein>
<evidence type="ECO:0000256" key="8">
    <source>
        <dbReference type="ARBA" id="ARBA00023268"/>
    </source>
</evidence>
<dbReference type="InterPro" id="IPR015886">
    <property type="entry name" value="H2TH_FPG"/>
</dbReference>
<dbReference type="SMART" id="SM00898">
    <property type="entry name" value="Fapy_DNA_glyco"/>
    <property type="match status" value="1"/>
</dbReference>
<dbReference type="Gene3D" id="3.20.190.10">
    <property type="entry name" value="MutM-like, N-terminal"/>
    <property type="match status" value="1"/>
</dbReference>
<evidence type="ECO:0000256" key="2">
    <source>
        <dbReference type="ARBA" id="ARBA00009409"/>
    </source>
</evidence>
<comment type="similarity">
    <text evidence="2">Belongs to the FPG family.</text>
</comment>
<feature type="domain" description="Formamidopyrimidine-DNA glycosylase catalytic" evidence="11">
    <location>
        <begin position="2"/>
        <end position="155"/>
    </location>
</feature>
<dbReference type="SUPFAM" id="SSF46946">
    <property type="entry name" value="S13-like H2TH domain"/>
    <property type="match status" value="1"/>
</dbReference>
<evidence type="ECO:0000259" key="11">
    <source>
        <dbReference type="PROSITE" id="PS51068"/>
    </source>
</evidence>
<name>A0ABT1JG71_ACTCY</name>
<feature type="compositionally biased region" description="Low complexity" evidence="10">
    <location>
        <begin position="78"/>
        <end position="96"/>
    </location>
</feature>
<dbReference type="InterPro" id="IPR010979">
    <property type="entry name" value="Ribosomal_uS13-like_H2TH"/>
</dbReference>
<dbReference type="InterPro" id="IPR035937">
    <property type="entry name" value="FPG_N"/>
</dbReference>
<keyword evidence="3" id="KW-0227">DNA damage</keyword>
<dbReference type="Pfam" id="PF06831">
    <property type="entry name" value="H2TH"/>
    <property type="match status" value="1"/>
</dbReference>
<dbReference type="PANTHER" id="PTHR22993:SF9">
    <property type="entry name" value="FORMAMIDOPYRIMIDINE-DNA GLYCOSYLASE"/>
    <property type="match status" value="1"/>
</dbReference>
<evidence type="ECO:0000313" key="13">
    <source>
        <dbReference type="Proteomes" id="UP000791080"/>
    </source>
</evidence>
<keyword evidence="5" id="KW-0238">DNA-binding</keyword>
<comment type="catalytic activity">
    <reaction evidence="1">
        <text>Hydrolysis of DNA containing ring-opened 7-methylguanine residues, releasing 2,6-diamino-4-hydroxy-5-(N-methyl)formamidopyrimidine.</text>
        <dbReference type="EC" id="3.2.2.23"/>
    </reaction>
</comment>
<evidence type="ECO:0000256" key="4">
    <source>
        <dbReference type="ARBA" id="ARBA00022801"/>
    </source>
</evidence>
<comment type="caution">
    <text evidence="12">The sequence shown here is derived from an EMBL/GenBank/DDBJ whole genome shotgun (WGS) entry which is preliminary data.</text>
</comment>
<dbReference type="InterPro" id="IPR012319">
    <property type="entry name" value="FPG_cat"/>
</dbReference>
<dbReference type="Proteomes" id="UP000791080">
    <property type="component" value="Unassembled WGS sequence"/>
</dbReference>
<evidence type="ECO:0000256" key="3">
    <source>
        <dbReference type="ARBA" id="ARBA00022763"/>
    </source>
</evidence>
<dbReference type="RefSeq" id="WP_253860195.1">
    <property type="nucleotide sequence ID" value="NZ_AUBJ02000001.1"/>
</dbReference>
<dbReference type="CDD" id="cd08773">
    <property type="entry name" value="FpgNei_N"/>
    <property type="match status" value="1"/>
</dbReference>
<dbReference type="Pfam" id="PF01149">
    <property type="entry name" value="Fapy_DNA_glyco"/>
    <property type="match status" value="1"/>
</dbReference>
<evidence type="ECO:0000256" key="5">
    <source>
        <dbReference type="ARBA" id="ARBA00023125"/>
    </source>
</evidence>
<evidence type="ECO:0000256" key="9">
    <source>
        <dbReference type="ARBA" id="ARBA00023295"/>
    </source>
</evidence>
<reference evidence="12 13" key="1">
    <citation type="submission" date="2013-07" db="EMBL/GenBank/DDBJ databases">
        <authorList>
            <consortium name="DOE Joint Genome Institute"/>
            <person name="Reeve W."/>
            <person name="Huntemann M."/>
            <person name="Han J."/>
            <person name="Chen A."/>
            <person name="Kyrpides N."/>
            <person name="Mavromatis K."/>
            <person name="Markowitz V."/>
            <person name="Palaniappan K."/>
            <person name="Ivanova N."/>
            <person name="Schaumberg A."/>
            <person name="Pati A."/>
            <person name="Liolios K."/>
            <person name="Nordberg H.P."/>
            <person name="Cantor M.N."/>
            <person name="Hua S.X."/>
            <person name="Woyke T."/>
        </authorList>
    </citation>
    <scope>NUCLEOTIDE SEQUENCE [LARGE SCALE GENOMIC DNA]</scope>
    <source>
        <strain evidence="12 13">DSM 43889</strain>
    </source>
</reference>
<keyword evidence="8" id="KW-0511">Multifunctional enzyme</keyword>
<keyword evidence="6" id="KW-0234">DNA repair</keyword>
<evidence type="ECO:0000256" key="7">
    <source>
        <dbReference type="ARBA" id="ARBA00023239"/>
    </source>
</evidence>
<accession>A0ABT1JG71</accession>
<sequence>MPELPDVEGFRRVVVEHALGRPVRDVVVFDAAILHGASPQELAAALRGRRFARADRHGKWLLLRFEDHAAPTGEDRPAAPADGNPAVPAPAPVDGDGVAGAGRVPGGPVLALHFGMTGSLRWQAPPDRRRGHRHDRVRIVLDEGELRFRDQRKLQGIWLAEDERGVDELLAGQGPDAATLDFRDFDARLPPSRRAVKAALIDQGVLAGIGNLLADEMLWRAGIHPDRSLARLTPPSGGRCTASCGGCSRRRSRPAGFPTRRAG</sequence>
<dbReference type="PROSITE" id="PS51068">
    <property type="entry name" value="FPG_CAT"/>
    <property type="match status" value="1"/>
</dbReference>
<dbReference type="EMBL" id="AUBJ02000001">
    <property type="protein sequence ID" value="MCP2331495.1"/>
    <property type="molecule type" value="Genomic_DNA"/>
</dbReference>
<dbReference type="SMART" id="SM01232">
    <property type="entry name" value="H2TH"/>
    <property type="match status" value="1"/>
</dbReference>
<evidence type="ECO:0000256" key="10">
    <source>
        <dbReference type="SAM" id="MobiDB-lite"/>
    </source>
</evidence>
<reference evidence="12 13" key="2">
    <citation type="submission" date="2022-06" db="EMBL/GenBank/DDBJ databases">
        <title>Genomic Encyclopedia of Type Strains, Phase I: the one thousand microbial genomes (KMG-I) project.</title>
        <authorList>
            <person name="Kyrpides N."/>
        </authorList>
    </citation>
    <scope>NUCLEOTIDE SEQUENCE [LARGE SCALE GENOMIC DNA]</scope>
    <source>
        <strain evidence="12 13">DSM 43889</strain>
    </source>
</reference>
<keyword evidence="7" id="KW-0456">Lyase</keyword>
<evidence type="ECO:0000313" key="12">
    <source>
        <dbReference type="EMBL" id="MCP2331495.1"/>
    </source>
</evidence>
<dbReference type="PANTHER" id="PTHR22993">
    <property type="entry name" value="FORMAMIDOPYRIMIDINE-DNA GLYCOSYLASE"/>
    <property type="match status" value="1"/>
</dbReference>
<dbReference type="SUPFAM" id="SSF81624">
    <property type="entry name" value="N-terminal domain of MutM-like DNA repair proteins"/>
    <property type="match status" value="1"/>
</dbReference>
<keyword evidence="13" id="KW-1185">Reference proteome</keyword>
<keyword evidence="9" id="KW-0326">Glycosidase</keyword>
<gene>
    <name evidence="12" type="ORF">G443_001765</name>
</gene>
<feature type="region of interest" description="Disordered" evidence="10">
    <location>
        <begin position="71"/>
        <end position="102"/>
    </location>
</feature>
<organism evidence="12 13">
    <name type="scientific">Actinoalloteichus caeruleus DSM 43889</name>
    <dbReference type="NCBI Taxonomy" id="1120930"/>
    <lineage>
        <taxon>Bacteria</taxon>
        <taxon>Bacillati</taxon>
        <taxon>Actinomycetota</taxon>
        <taxon>Actinomycetes</taxon>
        <taxon>Pseudonocardiales</taxon>
        <taxon>Pseudonocardiaceae</taxon>
        <taxon>Actinoalloteichus</taxon>
        <taxon>Actinoalloteichus cyanogriseus</taxon>
    </lineage>
</organism>